<protein>
    <submittedName>
        <fullName evidence="2">Uncharacterized protein</fullName>
    </submittedName>
</protein>
<dbReference type="STRING" id="311458.CSUB_C0209"/>
<gene>
    <name evidence="4" type="ORF">CSUB_C0209</name>
    <name evidence="2" type="ORF">HGMM_F15C07C10</name>
    <name evidence="3" type="ORF">HGMM_F15E11C38</name>
</gene>
<evidence type="ECO:0000313" key="3">
    <source>
        <dbReference type="EMBL" id="BAJ47264.1"/>
    </source>
</evidence>
<evidence type="ECO:0000256" key="1">
    <source>
        <dbReference type="SAM" id="Phobius"/>
    </source>
</evidence>
<feature type="transmembrane region" description="Helical" evidence="1">
    <location>
        <begin position="142"/>
        <end position="162"/>
    </location>
</feature>
<dbReference type="EMBL" id="BA000048">
    <property type="protein sequence ID" value="BAJ50070.1"/>
    <property type="molecule type" value="Genomic_DNA"/>
</dbReference>
<feature type="transmembrane region" description="Helical" evidence="1">
    <location>
        <begin position="198"/>
        <end position="220"/>
    </location>
</feature>
<evidence type="ECO:0000313" key="2">
    <source>
        <dbReference type="EMBL" id="BAJ47193.1"/>
    </source>
</evidence>
<dbReference type="EMBL" id="AP011831">
    <property type="protein sequence ID" value="BAJ47264.1"/>
    <property type="molecule type" value="Genomic_DNA"/>
</dbReference>
<proteinExistence type="predicted"/>
<dbReference type="BioCyc" id="CCAL311458:G131R-212-MONOMER"/>
<dbReference type="Proteomes" id="UP000008120">
    <property type="component" value="Chromosome"/>
</dbReference>
<reference evidence="2 5" key="1">
    <citation type="journal article" date="2005" name="Environ. Microbiol.">
        <title>Genetic and functional properties of uncultivated thermophilic crenarchaeotes from a subsurface gold mine as revealed by analysis of genome fragments.</title>
        <authorList>
            <person name="Nunoura T."/>
            <person name="Hirayama H."/>
            <person name="Takami H."/>
            <person name="Oida H."/>
            <person name="Nishi S."/>
            <person name="Shimamura S."/>
            <person name="Suzuki Y."/>
            <person name="Inagaki F."/>
            <person name="Takai K."/>
            <person name="Nealson K.H."/>
            <person name="Horikoshi K."/>
        </authorList>
    </citation>
    <scope>NUCLEOTIDE SEQUENCE [LARGE SCALE GENOMIC DNA]</scope>
</reference>
<feature type="transmembrane region" description="Helical" evidence="1">
    <location>
        <begin position="44"/>
        <end position="64"/>
    </location>
</feature>
<keyword evidence="1" id="KW-0472">Membrane</keyword>
<feature type="transmembrane region" description="Helical" evidence="1">
    <location>
        <begin position="232"/>
        <end position="259"/>
    </location>
</feature>
<evidence type="ECO:0000313" key="5">
    <source>
        <dbReference type="Proteomes" id="UP000008120"/>
    </source>
</evidence>
<accession>E6N4H4</accession>
<feature type="transmembrane region" description="Helical" evidence="1">
    <location>
        <begin position="76"/>
        <end position="93"/>
    </location>
</feature>
<organism evidence="2 5">
    <name type="scientific">Caldiarchaeum subterraneum</name>
    <dbReference type="NCBI Taxonomy" id="311458"/>
    <lineage>
        <taxon>Archaea</taxon>
        <taxon>Nitrososphaerota</taxon>
        <taxon>Candidatus Caldarchaeales</taxon>
        <taxon>Candidatus Caldarchaeaceae</taxon>
        <taxon>Candidatus Caldarchaeum</taxon>
    </lineage>
</organism>
<dbReference type="KEGG" id="csu:CSUB_C0209"/>
<dbReference type="EMBL" id="AP011830">
    <property type="protein sequence ID" value="BAJ47193.1"/>
    <property type="molecule type" value="Genomic_DNA"/>
</dbReference>
<name>E6N4H4_CALS0</name>
<reference evidence="2 5" key="2">
    <citation type="journal article" date="2011" name="Nucleic Acids Res.">
        <title>Insights into the evolution of Archaea and eukaryotic protein modifier systems revealed by the genome of a novel archaeal group.</title>
        <authorList>
            <person name="Nunoura T."/>
            <person name="Takaki Y."/>
            <person name="Kakuta J."/>
            <person name="Nishi S."/>
            <person name="Sugahara J."/>
            <person name="Kazama H."/>
            <person name="Chee G."/>
            <person name="Hattori M."/>
            <person name="Kanai A."/>
            <person name="Atomi H."/>
            <person name="Takai K."/>
            <person name="Takami H."/>
        </authorList>
    </citation>
    <scope>NUCLEOTIDE SEQUENCE [LARGE SCALE GENOMIC DNA]</scope>
</reference>
<evidence type="ECO:0000313" key="4">
    <source>
        <dbReference type="EMBL" id="BAJ50070.1"/>
    </source>
</evidence>
<dbReference type="AlphaFoldDB" id="E6N4H4"/>
<sequence length="289" mass="32082">MNFAKAAALFVGVFLVSLLVDNMAMDLRMYLLTRGGGVYESLAAYYFVHYVVFQLTIIFLVYGLLQGSQLGRGEEVFLVFAITAGKLLGRLVVEQAPTLPQAIFSIVISTQLSMGAFLLGYRLPMQLRHSTKTRNEDWSLETYAGLSVLFWFAVMPGVDALGNNVYSNLLRTAMALSLLLITFMFFKGWTNYVHRFALLTGFCVVALVLASVFADVLWRAGTLLVLPLPENIYYLVAQAFQGFFLALAASSGIWLNLILKNPSQVAATRAEQKKLRNISPTDIFQTILS</sequence>
<feature type="transmembrane region" description="Helical" evidence="1">
    <location>
        <begin position="168"/>
        <end position="186"/>
    </location>
</feature>
<keyword evidence="1" id="KW-0812">Transmembrane</keyword>
<feature type="transmembrane region" description="Helical" evidence="1">
    <location>
        <begin position="99"/>
        <end position="121"/>
    </location>
</feature>
<keyword evidence="1" id="KW-1133">Transmembrane helix</keyword>